<feature type="transmembrane region" description="Helical" evidence="10">
    <location>
        <begin position="83"/>
        <end position="107"/>
    </location>
</feature>
<dbReference type="PANTHER" id="PTHR30266:SF2">
    <property type="entry name" value="LARGE-CONDUCTANCE MECHANOSENSITIVE CHANNEL"/>
    <property type="match status" value="1"/>
</dbReference>
<dbReference type="Pfam" id="PF01741">
    <property type="entry name" value="MscL"/>
    <property type="match status" value="1"/>
</dbReference>
<comment type="similarity">
    <text evidence="2 10">Belongs to the MscL family.</text>
</comment>
<dbReference type="PANTHER" id="PTHR30266">
    <property type="entry name" value="MECHANOSENSITIVE CHANNEL MSCL"/>
    <property type="match status" value="1"/>
</dbReference>
<dbReference type="NCBIfam" id="TIGR00220">
    <property type="entry name" value="mscL"/>
    <property type="match status" value="1"/>
</dbReference>
<organism evidence="11 12">
    <name type="scientific">Chryseolinea serpens</name>
    <dbReference type="NCBI Taxonomy" id="947013"/>
    <lineage>
        <taxon>Bacteria</taxon>
        <taxon>Pseudomonadati</taxon>
        <taxon>Bacteroidota</taxon>
        <taxon>Cytophagia</taxon>
        <taxon>Cytophagales</taxon>
        <taxon>Fulvivirgaceae</taxon>
        <taxon>Chryseolinea</taxon>
    </lineage>
</organism>
<keyword evidence="7 10" id="KW-0406">Ion transport</keyword>
<comment type="subunit">
    <text evidence="10">Homopentamer.</text>
</comment>
<sequence>MLKEFKEFALRGNVMDLAVGVIIGAAFGTIVNSVVNDLIMPLVGIVFKADFSNLYIALSEKVIAAKAAEPQLSLAKAKELGPVFAWGNFLTVAINFMILAFIIFLMVKGMNAIKRKDATTTPAPPPAPPADVILLTEIRDLLKTKA</sequence>
<evidence type="ECO:0000256" key="10">
    <source>
        <dbReference type="HAMAP-Rule" id="MF_00115"/>
    </source>
</evidence>
<keyword evidence="3 10" id="KW-0813">Transport</keyword>
<dbReference type="InterPro" id="IPR001185">
    <property type="entry name" value="MS_channel"/>
</dbReference>
<comment type="function">
    <text evidence="10">Channel that opens in response to stretch forces in the membrane lipid bilayer. May participate in the regulation of osmotic pressure changes within the cell.</text>
</comment>
<evidence type="ECO:0000256" key="2">
    <source>
        <dbReference type="ARBA" id="ARBA00007254"/>
    </source>
</evidence>
<dbReference type="NCBIfam" id="NF010557">
    <property type="entry name" value="PRK13952.1"/>
    <property type="match status" value="1"/>
</dbReference>
<dbReference type="RefSeq" id="WP_073130371.1">
    <property type="nucleotide sequence ID" value="NZ_FQWQ01000001.1"/>
</dbReference>
<evidence type="ECO:0000256" key="1">
    <source>
        <dbReference type="ARBA" id="ARBA00004651"/>
    </source>
</evidence>
<keyword evidence="6 10" id="KW-1133">Transmembrane helix</keyword>
<dbReference type="InterPro" id="IPR036019">
    <property type="entry name" value="MscL_channel"/>
</dbReference>
<evidence type="ECO:0000256" key="3">
    <source>
        <dbReference type="ARBA" id="ARBA00022448"/>
    </source>
</evidence>
<evidence type="ECO:0000313" key="12">
    <source>
        <dbReference type="Proteomes" id="UP000184212"/>
    </source>
</evidence>
<keyword evidence="4 10" id="KW-1003">Cell membrane</keyword>
<dbReference type="OrthoDB" id="9810350at2"/>
<name>A0A1M5JXY8_9BACT</name>
<evidence type="ECO:0000256" key="7">
    <source>
        <dbReference type="ARBA" id="ARBA00023065"/>
    </source>
</evidence>
<dbReference type="Proteomes" id="UP000184212">
    <property type="component" value="Unassembled WGS sequence"/>
</dbReference>
<dbReference type="InterPro" id="IPR037673">
    <property type="entry name" value="MSC/AndL"/>
</dbReference>
<protein>
    <recommendedName>
        <fullName evidence="10">Large-conductance mechanosensitive channel</fullName>
    </recommendedName>
</protein>
<comment type="subcellular location">
    <subcellularLocation>
        <location evidence="1 10">Cell membrane</location>
        <topology evidence="1 10">Multi-pass membrane protein</topology>
    </subcellularLocation>
</comment>
<reference evidence="11 12" key="1">
    <citation type="submission" date="2016-11" db="EMBL/GenBank/DDBJ databases">
        <authorList>
            <person name="Jaros S."/>
            <person name="Januszkiewicz K."/>
            <person name="Wedrychowicz H."/>
        </authorList>
    </citation>
    <scope>NUCLEOTIDE SEQUENCE [LARGE SCALE GENOMIC DNA]</scope>
    <source>
        <strain evidence="11 12">DSM 24574</strain>
    </source>
</reference>
<evidence type="ECO:0000256" key="8">
    <source>
        <dbReference type="ARBA" id="ARBA00023136"/>
    </source>
</evidence>
<dbReference type="HAMAP" id="MF_00115">
    <property type="entry name" value="MscL"/>
    <property type="match status" value="1"/>
</dbReference>
<dbReference type="PROSITE" id="PS01327">
    <property type="entry name" value="MSCL"/>
    <property type="match status" value="1"/>
</dbReference>
<evidence type="ECO:0000313" key="11">
    <source>
        <dbReference type="EMBL" id="SHG45245.1"/>
    </source>
</evidence>
<dbReference type="Gene3D" id="1.10.1200.120">
    <property type="entry name" value="Large-conductance mechanosensitive channel, MscL, domain 1"/>
    <property type="match status" value="1"/>
</dbReference>
<dbReference type="PRINTS" id="PR01264">
    <property type="entry name" value="MECHCHANNEL"/>
</dbReference>
<feature type="transmembrane region" description="Helical" evidence="10">
    <location>
        <begin position="12"/>
        <end position="31"/>
    </location>
</feature>
<proteinExistence type="inferred from homology"/>
<evidence type="ECO:0000256" key="5">
    <source>
        <dbReference type="ARBA" id="ARBA00022692"/>
    </source>
</evidence>
<evidence type="ECO:0000256" key="4">
    <source>
        <dbReference type="ARBA" id="ARBA00022475"/>
    </source>
</evidence>
<keyword evidence="12" id="KW-1185">Reference proteome</keyword>
<dbReference type="STRING" id="947013.SAMN04488109_0337"/>
<dbReference type="InterPro" id="IPR019823">
    <property type="entry name" value="Mechanosensitive_channel_CS"/>
</dbReference>
<dbReference type="GO" id="GO:0008381">
    <property type="term" value="F:mechanosensitive monoatomic ion channel activity"/>
    <property type="evidence" value="ECO:0007669"/>
    <property type="project" value="UniProtKB-UniRule"/>
</dbReference>
<keyword evidence="9 10" id="KW-0407">Ion channel</keyword>
<keyword evidence="5 10" id="KW-0812">Transmembrane</keyword>
<dbReference type="AlphaFoldDB" id="A0A1M5JXY8"/>
<dbReference type="SUPFAM" id="SSF81330">
    <property type="entry name" value="Gated mechanosensitive channel"/>
    <property type="match status" value="1"/>
</dbReference>
<gene>
    <name evidence="10" type="primary">mscL</name>
    <name evidence="11" type="ORF">SAMN04488109_0337</name>
</gene>
<dbReference type="GO" id="GO:0005886">
    <property type="term" value="C:plasma membrane"/>
    <property type="evidence" value="ECO:0007669"/>
    <property type="project" value="UniProtKB-SubCell"/>
</dbReference>
<accession>A0A1M5JXY8</accession>
<keyword evidence="8 10" id="KW-0472">Membrane</keyword>
<dbReference type="EMBL" id="FQWQ01000001">
    <property type="protein sequence ID" value="SHG45245.1"/>
    <property type="molecule type" value="Genomic_DNA"/>
</dbReference>
<evidence type="ECO:0000256" key="9">
    <source>
        <dbReference type="ARBA" id="ARBA00023303"/>
    </source>
</evidence>
<evidence type="ECO:0000256" key="6">
    <source>
        <dbReference type="ARBA" id="ARBA00022989"/>
    </source>
</evidence>